<organism evidence="1 2">
    <name type="scientific">Rattus norvegicus</name>
    <name type="common">Rat</name>
    <dbReference type="NCBI Taxonomy" id="10116"/>
    <lineage>
        <taxon>Eukaryota</taxon>
        <taxon>Metazoa</taxon>
        <taxon>Chordata</taxon>
        <taxon>Craniata</taxon>
        <taxon>Vertebrata</taxon>
        <taxon>Euteleostomi</taxon>
        <taxon>Mammalia</taxon>
        <taxon>Eutheria</taxon>
        <taxon>Euarchontoglires</taxon>
        <taxon>Glires</taxon>
        <taxon>Rodentia</taxon>
        <taxon>Myomorpha</taxon>
        <taxon>Muroidea</taxon>
        <taxon>Muridae</taxon>
        <taxon>Murinae</taxon>
        <taxon>Rattus</taxon>
    </lineage>
</organism>
<accession>A6JTM8</accession>
<protein>
    <submittedName>
        <fullName evidence="1">RCG45917</fullName>
    </submittedName>
</protein>
<sequence length="17" mass="1974">MSIPEGIKRRPAEDDIF</sequence>
<dbReference type="Proteomes" id="UP000234681">
    <property type="component" value="Chromosome 3"/>
</dbReference>
<gene>
    <name evidence="1" type="ORF">rCG_45917</name>
</gene>
<evidence type="ECO:0000313" key="1">
    <source>
        <dbReference type="EMBL" id="EDL93419.1"/>
    </source>
</evidence>
<name>A6JTM8_RAT</name>
<dbReference type="AlphaFoldDB" id="A6JTM8"/>
<dbReference type="EMBL" id="CH474001">
    <property type="protein sequence ID" value="EDL93419.1"/>
    <property type="molecule type" value="Genomic_DNA"/>
</dbReference>
<proteinExistence type="predicted"/>
<reference evidence="1 2" key="1">
    <citation type="submission" date="2005-09" db="EMBL/GenBank/DDBJ databases">
        <authorList>
            <person name="Mural R.J."/>
            <person name="Li P.W."/>
            <person name="Adams M.D."/>
            <person name="Amanatides P.G."/>
            <person name="Baden-Tillson H."/>
            <person name="Barnstead M."/>
            <person name="Chin S.H."/>
            <person name="Dew I."/>
            <person name="Evans C.A."/>
            <person name="Ferriera S."/>
            <person name="Flanigan M."/>
            <person name="Fosler C."/>
            <person name="Glodek A."/>
            <person name="Gu Z."/>
            <person name="Holt R.A."/>
            <person name="Jennings D."/>
            <person name="Kraft C.L."/>
            <person name="Lu F."/>
            <person name="Nguyen T."/>
            <person name="Nusskern D.R."/>
            <person name="Pfannkoch C.M."/>
            <person name="Sitter C."/>
            <person name="Sutton G.G."/>
            <person name="Venter J.C."/>
            <person name="Wang Z."/>
            <person name="Woodage T."/>
            <person name="Zheng X.H."/>
            <person name="Zhong F."/>
        </authorList>
    </citation>
    <scope>NUCLEOTIDE SEQUENCE [LARGE SCALE GENOMIC DNA]</scope>
    <source>
        <strain>BN</strain>
        <strain evidence="2">Sprague-Dawley</strain>
    </source>
</reference>
<evidence type="ECO:0000313" key="2">
    <source>
        <dbReference type="Proteomes" id="UP000234681"/>
    </source>
</evidence>